<dbReference type="InterPro" id="IPR050351">
    <property type="entry name" value="BphY/WalK/GraS-like"/>
</dbReference>
<protein>
    <recommendedName>
        <fullName evidence="3">histidine kinase</fullName>
        <ecNumber evidence="3">2.7.13.3</ecNumber>
    </recommendedName>
</protein>
<evidence type="ECO:0000259" key="10">
    <source>
        <dbReference type="PROSITE" id="PS50109"/>
    </source>
</evidence>
<dbReference type="SUPFAM" id="SSF158472">
    <property type="entry name" value="HAMP domain-like"/>
    <property type="match status" value="1"/>
</dbReference>
<keyword evidence="7 9" id="KW-0472">Membrane</keyword>
<gene>
    <name evidence="14" type="ORF">DSYM_16220</name>
</gene>
<dbReference type="InterPro" id="IPR003660">
    <property type="entry name" value="HAMP_dom"/>
</dbReference>
<comment type="catalytic activity">
    <reaction evidence="1">
        <text>ATP + protein L-histidine = ADP + protein N-phospho-L-histidine.</text>
        <dbReference type="EC" id="2.7.13.3"/>
    </reaction>
</comment>
<dbReference type="InterPro" id="IPR004358">
    <property type="entry name" value="Sig_transdc_His_kin-like_C"/>
</dbReference>
<dbReference type="InterPro" id="IPR036097">
    <property type="entry name" value="HisK_dim/P_sf"/>
</dbReference>
<dbReference type="FunFam" id="3.30.565.10:FF:000006">
    <property type="entry name" value="Sensor histidine kinase WalK"/>
    <property type="match status" value="1"/>
</dbReference>
<dbReference type="PROSITE" id="PS50109">
    <property type="entry name" value="HIS_KIN"/>
    <property type="match status" value="1"/>
</dbReference>
<feature type="domain" description="PAC" evidence="12">
    <location>
        <begin position="441"/>
        <end position="492"/>
    </location>
</feature>
<organism evidence="14 15">
    <name type="scientific">Candidatus Desulfobacillus denitrificans</name>
    <dbReference type="NCBI Taxonomy" id="2608985"/>
    <lineage>
        <taxon>Bacteria</taxon>
        <taxon>Pseudomonadati</taxon>
        <taxon>Pseudomonadota</taxon>
        <taxon>Betaproteobacteria</taxon>
        <taxon>Candidatus Desulfobacillus</taxon>
    </lineage>
</organism>
<dbReference type="SMART" id="SM00387">
    <property type="entry name" value="HATPase_c"/>
    <property type="match status" value="1"/>
</dbReference>
<dbReference type="SMART" id="SM00086">
    <property type="entry name" value="PAC"/>
    <property type="match status" value="3"/>
</dbReference>
<keyword evidence="6" id="KW-0418">Kinase</keyword>
<keyword evidence="5" id="KW-0808">Transferase</keyword>
<dbReference type="Proteomes" id="UP000662914">
    <property type="component" value="Chromosome"/>
</dbReference>
<dbReference type="Pfam" id="PF08447">
    <property type="entry name" value="PAS_3"/>
    <property type="match status" value="1"/>
</dbReference>
<dbReference type="GO" id="GO:0000156">
    <property type="term" value="F:phosphorelay response regulator activity"/>
    <property type="evidence" value="ECO:0007669"/>
    <property type="project" value="TreeGrafter"/>
</dbReference>
<keyword evidence="9" id="KW-0812">Transmembrane</keyword>
<dbReference type="InterPro" id="IPR036890">
    <property type="entry name" value="HATPase_C_sf"/>
</dbReference>
<keyword evidence="9" id="KW-1133">Transmembrane helix</keyword>
<comment type="subcellular location">
    <subcellularLocation>
        <location evidence="2">Cell inner membrane</location>
        <topology evidence="2">Multi-pass membrane protein</topology>
    </subcellularLocation>
</comment>
<evidence type="ECO:0000259" key="12">
    <source>
        <dbReference type="PROSITE" id="PS50113"/>
    </source>
</evidence>
<dbReference type="InterPro" id="IPR013656">
    <property type="entry name" value="PAS_4"/>
</dbReference>
<dbReference type="Pfam" id="PF13426">
    <property type="entry name" value="PAS_9"/>
    <property type="match status" value="1"/>
</dbReference>
<dbReference type="PROSITE" id="PS50885">
    <property type="entry name" value="HAMP"/>
    <property type="match status" value="1"/>
</dbReference>
<dbReference type="SMART" id="SM00091">
    <property type="entry name" value="PAS"/>
    <property type="match status" value="3"/>
</dbReference>
<dbReference type="CDD" id="cd00082">
    <property type="entry name" value="HisKA"/>
    <property type="match status" value="1"/>
</dbReference>
<evidence type="ECO:0000256" key="7">
    <source>
        <dbReference type="ARBA" id="ARBA00023136"/>
    </source>
</evidence>
<name>A0A809QZV0_9PROT</name>
<dbReference type="Pfam" id="PF00512">
    <property type="entry name" value="HisKA"/>
    <property type="match status" value="1"/>
</dbReference>
<evidence type="ECO:0000313" key="15">
    <source>
        <dbReference type="Proteomes" id="UP000662914"/>
    </source>
</evidence>
<keyword evidence="4" id="KW-0597">Phosphoprotein</keyword>
<dbReference type="SUPFAM" id="SSF55874">
    <property type="entry name" value="ATPase domain of HSP90 chaperone/DNA topoisomerase II/histidine kinase"/>
    <property type="match status" value="1"/>
</dbReference>
<dbReference type="Pfam" id="PF02518">
    <property type="entry name" value="HATPase_c"/>
    <property type="match status" value="1"/>
</dbReference>
<dbReference type="PROSITE" id="PS50113">
    <property type="entry name" value="PAC"/>
    <property type="match status" value="3"/>
</dbReference>
<evidence type="ECO:0000259" key="11">
    <source>
        <dbReference type="PROSITE" id="PS50112"/>
    </source>
</evidence>
<evidence type="ECO:0000313" key="14">
    <source>
        <dbReference type="EMBL" id="BBO20923.1"/>
    </source>
</evidence>
<proteinExistence type="predicted"/>
<dbReference type="AlphaFoldDB" id="A0A809QZV0"/>
<dbReference type="InterPro" id="IPR035965">
    <property type="entry name" value="PAS-like_dom_sf"/>
</dbReference>
<dbReference type="EC" id="2.7.13.3" evidence="3"/>
<dbReference type="KEGG" id="ddz:DSYM_16220"/>
<dbReference type="Gene3D" id="3.30.450.20">
    <property type="entry name" value="PAS domain"/>
    <property type="match status" value="3"/>
</dbReference>
<feature type="transmembrane region" description="Helical" evidence="9">
    <location>
        <begin position="17"/>
        <end position="37"/>
    </location>
</feature>
<dbReference type="Pfam" id="PF08448">
    <property type="entry name" value="PAS_4"/>
    <property type="match status" value="1"/>
</dbReference>
<dbReference type="Gene3D" id="3.30.565.10">
    <property type="entry name" value="Histidine kinase-like ATPase, C-terminal domain"/>
    <property type="match status" value="1"/>
</dbReference>
<reference evidence="14" key="1">
    <citation type="journal article" name="DNA Res.">
        <title>The physiological potential of anammox bacteria as revealed by their core genome structure.</title>
        <authorList>
            <person name="Okubo T."/>
            <person name="Toyoda A."/>
            <person name="Fukuhara K."/>
            <person name="Uchiyama I."/>
            <person name="Harigaya Y."/>
            <person name="Kuroiwa M."/>
            <person name="Suzuki T."/>
            <person name="Murakami Y."/>
            <person name="Suwa Y."/>
            <person name="Takami H."/>
        </authorList>
    </citation>
    <scope>NUCLEOTIDE SEQUENCE</scope>
    <source>
        <strain evidence="14">317325-3</strain>
    </source>
</reference>
<dbReference type="GO" id="GO:0030295">
    <property type="term" value="F:protein kinase activator activity"/>
    <property type="evidence" value="ECO:0007669"/>
    <property type="project" value="TreeGrafter"/>
</dbReference>
<feature type="domain" description="PAS" evidence="11">
    <location>
        <begin position="240"/>
        <end position="312"/>
    </location>
</feature>
<feature type="domain" description="Histidine kinase" evidence="10">
    <location>
        <begin position="643"/>
        <end position="855"/>
    </location>
</feature>
<dbReference type="CDD" id="cd06225">
    <property type="entry name" value="HAMP"/>
    <property type="match status" value="1"/>
</dbReference>
<dbReference type="SMART" id="SM00304">
    <property type="entry name" value="HAMP"/>
    <property type="match status" value="1"/>
</dbReference>
<feature type="domain" description="PAC" evidence="12">
    <location>
        <begin position="564"/>
        <end position="614"/>
    </location>
</feature>
<dbReference type="InterPro" id="IPR000700">
    <property type="entry name" value="PAS-assoc_C"/>
</dbReference>
<dbReference type="EMBL" id="AP021857">
    <property type="protein sequence ID" value="BBO20923.1"/>
    <property type="molecule type" value="Genomic_DNA"/>
</dbReference>
<dbReference type="GO" id="GO:0007234">
    <property type="term" value="P:osmosensory signaling via phosphorelay pathway"/>
    <property type="evidence" value="ECO:0007669"/>
    <property type="project" value="TreeGrafter"/>
</dbReference>
<dbReference type="PRINTS" id="PR00344">
    <property type="entry name" value="BCTRLSENSOR"/>
</dbReference>
<dbReference type="InterPro" id="IPR001610">
    <property type="entry name" value="PAC"/>
</dbReference>
<evidence type="ECO:0000256" key="2">
    <source>
        <dbReference type="ARBA" id="ARBA00004429"/>
    </source>
</evidence>
<evidence type="ECO:0000259" key="13">
    <source>
        <dbReference type="PROSITE" id="PS50885"/>
    </source>
</evidence>
<dbReference type="SMART" id="SM00388">
    <property type="entry name" value="HisKA"/>
    <property type="match status" value="1"/>
</dbReference>
<evidence type="ECO:0000256" key="8">
    <source>
        <dbReference type="SAM" id="Coils"/>
    </source>
</evidence>
<dbReference type="Pfam" id="PF00672">
    <property type="entry name" value="HAMP"/>
    <property type="match status" value="1"/>
</dbReference>
<dbReference type="PROSITE" id="PS50112">
    <property type="entry name" value="PAS"/>
    <property type="match status" value="2"/>
</dbReference>
<dbReference type="PANTHER" id="PTHR42878">
    <property type="entry name" value="TWO-COMPONENT HISTIDINE KINASE"/>
    <property type="match status" value="1"/>
</dbReference>
<dbReference type="FunFam" id="1.10.287.130:FF:000070">
    <property type="entry name" value="Histidine kinase sensor protein"/>
    <property type="match status" value="1"/>
</dbReference>
<sequence>MTTLARWLQLHSFRLRLLAATLLILLLTVGLVMRFGFDLIDRGVENRIGRQANQLGPLLGAALATPLAQRDYASLEQMLRDFVADREIDYAVLRDARGKTVAAANWDASRPLPESRASFDLARDARFDVRAPVTLGGNRMGELHFALSLVEARKRRDELVGKVLLAGAIGMTLAVFLSVFLAFGMTRRLVRLVAVSGRLAEGKLDTRIQDRRQDEIGHVAQAIDAMARKLETSMGELRESEGRLGRVIRATTDGFWDWDLRSDQVFISDRFREMLGYADEGEFRARFLFRNALHEEERQRALLAVNRSITGGALFDEVYRLQCRDGGYRWFRGRGQAESDEAGHLIRFAGTLSDIQAQKLAEQEIQNLVAEQTALLDNALVGIWLVRERVIVSCNRRCEELLGYAPGELKGRSVRLIYPSDEVFEAYGRRAYETLARGESCIVDTELVRKDGSRFWCAASGHVLDPRQPQSGSIWVFSDITEQHRLLATLQEEKDLTDALLASLPGLVALFDAGMRVLRWNRHFEIASGYPPDTLANTLACDFFTEAELVRNAIRVSLERNIVTHGEATLITADGRLIPHILYAAPILRGERKLLVGLALDISERKQAEAEIRRLNESLEQRVAERTAELAAANRELESFSYSVSHDLTAPLRAIDGFSRMIEEDYAERIDAQGKGYIARIRAGTQRMQQIIDDMLALSRITRRDMKSESVDLSALAESILSEMKQLHPQRKVETRIGADLRTRGDAKLLRIALENLLRNAWKFTGRQKAAAISFDALDKEGKKVYFVRDNGAGFDMQYAGKLFAPFQRLHGVQEFEGTGIGLAIVHRVVQRHGGHIWAESSPGKGATFYFTLPE</sequence>
<feature type="transmembrane region" description="Helical" evidence="9">
    <location>
        <begin position="163"/>
        <end position="185"/>
    </location>
</feature>
<dbReference type="Gene3D" id="1.10.287.130">
    <property type="match status" value="1"/>
</dbReference>
<dbReference type="InterPro" id="IPR003594">
    <property type="entry name" value="HATPase_dom"/>
</dbReference>
<evidence type="ECO:0000256" key="1">
    <source>
        <dbReference type="ARBA" id="ARBA00000085"/>
    </source>
</evidence>
<feature type="domain" description="PAC" evidence="12">
    <location>
        <begin position="315"/>
        <end position="367"/>
    </location>
</feature>
<evidence type="ECO:0000256" key="9">
    <source>
        <dbReference type="SAM" id="Phobius"/>
    </source>
</evidence>
<dbReference type="GO" id="GO:0005886">
    <property type="term" value="C:plasma membrane"/>
    <property type="evidence" value="ECO:0007669"/>
    <property type="project" value="UniProtKB-SubCell"/>
</dbReference>
<evidence type="ECO:0000256" key="5">
    <source>
        <dbReference type="ARBA" id="ARBA00022679"/>
    </source>
</evidence>
<dbReference type="CDD" id="cd00130">
    <property type="entry name" value="PAS"/>
    <property type="match status" value="2"/>
</dbReference>
<evidence type="ECO:0000256" key="6">
    <source>
        <dbReference type="ARBA" id="ARBA00022777"/>
    </source>
</evidence>
<feature type="domain" description="HAMP" evidence="13">
    <location>
        <begin position="183"/>
        <end position="235"/>
    </location>
</feature>
<dbReference type="GO" id="GO:0000155">
    <property type="term" value="F:phosphorelay sensor kinase activity"/>
    <property type="evidence" value="ECO:0007669"/>
    <property type="project" value="InterPro"/>
</dbReference>
<dbReference type="SUPFAM" id="SSF55785">
    <property type="entry name" value="PYP-like sensor domain (PAS domain)"/>
    <property type="match status" value="3"/>
</dbReference>
<dbReference type="PANTHER" id="PTHR42878:SF15">
    <property type="entry name" value="BACTERIOPHYTOCHROME"/>
    <property type="match status" value="1"/>
</dbReference>
<dbReference type="GO" id="GO:0005524">
    <property type="term" value="F:ATP binding"/>
    <property type="evidence" value="ECO:0007669"/>
    <property type="project" value="UniProtKB-KW"/>
</dbReference>
<evidence type="ECO:0000256" key="4">
    <source>
        <dbReference type="ARBA" id="ARBA00022553"/>
    </source>
</evidence>
<keyword evidence="8" id="KW-0175">Coiled coil</keyword>
<feature type="coiled-coil region" evidence="8">
    <location>
        <begin position="598"/>
        <end position="636"/>
    </location>
</feature>
<dbReference type="InterPro" id="IPR013655">
    <property type="entry name" value="PAS_fold_3"/>
</dbReference>
<feature type="domain" description="PAS" evidence="11">
    <location>
        <begin position="391"/>
        <end position="421"/>
    </location>
</feature>
<dbReference type="SUPFAM" id="SSF47384">
    <property type="entry name" value="Homodimeric domain of signal transducing histidine kinase"/>
    <property type="match status" value="1"/>
</dbReference>
<accession>A0A809QZV0</accession>
<dbReference type="InterPro" id="IPR000014">
    <property type="entry name" value="PAS"/>
</dbReference>
<dbReference type="InterPro" id="IPR003661">
    <property type="entry name" value="HisK_dim/P_dom"/>
</dbReference>
<dbReference type="NCBIfam" id="TIGR00229">
    <property type="entry name" value="sensory_box"/>
    <property type="match status" value="3"/>
</dbReference>
<evidence type="ECO:0000256" key="3">
    <source>
        <dbReference type="ARBA" id="ARBA00012438"/>
    </source>
</evidence>
<dbReference type="InterPro" id="IPR005467">
    <property type="entry name" value="His_kinase_dom"/>
</dbReference>
<dbReference type="Gene3D" id="6.10.340.10">
    <property type="match status" value="1"/>
</dbReference>